<sequence length="433" mass="45266">MNSILLFAFSPTEFLVGITILTVIAFILGIPIYLVFGLWALGYHVGFGSFPLINMSQNHYGVLQSFSFTAIPLFILVGDLIREAGIAENLVAFTREVIGWIPGVTGNTAIGTAAIFSAITGSNAATTASVGSALYSPLCEQGYDNDYAAATIASGGVLGAIIPPSLLLIIYGAAFGVSIVDLFLAGVIPGLGMLFALLATNTVIAYRNDYGVTDEFGIDPKQLLIKTWHAKVGLGTIVVLLGGIFLGIFTPSESASVAVVYILVAAIGSRQITSIDAIVRACYSSILLIGIILPMVVTSILIQQSLSDLGLQEAISNAIISLGNPVLIALVMTVIMLLAGSVLDGTPNMLLTAPMLSGAAASLGWSPVAWGIIFMMGASIGYITPPYGLNLYVISGIADIDYIKVAKAAKWHWAGFVVVWIGVMVWYTGAGGM</sequence>
<feature type="transmembrane region" description="Helical" evidence="7">
    <location>
        <begin position="183"/>
        <end position="207"/>
    </location>
</feature>
<dbReference type="Pfam" id="PF06808">
    <property type="entry name" value="DctM"/>
    <property type="match status" value="1"/>
</dbReference>
<dbReference type="Proteomes" id="UP000199079">
    <property type="component" value="Unassembled WGS sequence"/>
</dbReference>
<dbReference type="GO" id="GO:0022857">
    <property type="term" value="F:transmembrane transporter activity"/>
    <property type="evidence" value="ECO:0007669"/>
    <property type="project" value="TreeGrafter"/>
</dbReference>
<dbReference type="EMBL" id="FNPC01000005">
    <property type="protein sequence ID" value="SDY44239.1"/>
    <property type="molecule type" value="Genomic_DNA"/>
</dbReference>
<name>A0A1H3JX94_9EURY</name>
<accession>A0A1H3JX94</accession>
<evidence type="ECO:0000256" key="7">
    <source>
        <dbReference type="SAM" id="Phobius"/>
    </source>
</evidence>
<dbReference type="InterPro" id="IPR010656">
    <property type="entry name" value="DctM"/>
</dbReference>
<dbReference type="PANTHER" id="PTHR33362">
    <property type="entry name" value="SIALIC ACID TRAP TRANSPORTER PERMEASE PROTEIN SIAT-RELATED"/>
    <property type="match status" value="1"/>
</dbReference>
<proteinExistence type="predicted"/>
<feature type="domain" description="TRAP C4-dicarboxylate transport system permease DctM subunit" evidence="8">
    <location>
        <begin position="23"/>
        <end position="425"/>
    </location>
</feature>
<evidence type="ECO:0000256" key="4">
    <source>
        <dbReference type="ARBA" id="ARBA00022692"/>
    </source>
</evidence>
<dbReference type="AlphaFoldDB" id="A0A1H3JX94"/>
<keyword evidence="6 7" id="KW-0472">Membrane</keyword>
<keyword evidence="2" id="KW-1003">Cell membrane</keyword>
<feature type="transmembrane region" description="Helical" evidence="7">
    <location>
        <begin position="12"/>
        <end position="41"/>
    </location>
</feature>
<dbReference type="OrthoDB" id="200143at2157"/>
<dbReference type="InterPro" id="IPR004681">
    <property type="entry name" value="TRAP_DctM"/>
</dbReference>
<gene>
    <name evidence="9" type="ORF">SAMN05216564_105166</name>
</gene>
<evidence type="ECO:0000256" key="2">
    <source>
        <dbReference type="ARBA" id="ARBA00022475"/>
    </source>
</evidence>
<evidence type="ECO:0000256" key="3">
    <source>
        <dbReference type="ARBA" id="ARBA00022519"/>
    </source>
</evidence>
<feature type="transmembrane region" description="Helical" evidence="7">
    <location>
        <begin position="157"/>
        <end position="177"/>
    </location>
</feature>
<evidence type="ECO:0000259" key="8">
    <source>
        <dbReference type="Pfam" id="PF06808"/>
    </source>
</evidence>
<keyword evidence="3" id="KW-0997">Cell inner membrane</keyword>
<dbReference type="NCBIfam" id="TIGR00786">
    <property type="entry name" value="dctM"/>
    <property type="match status" value="1"/>
</dbReference>
<feature type="transmembrane region" description="Helical" evidence="7">
    <location>
        <begin position="61"/>
        <end position="81"/>
    </location>
</feature>
<organism evidence="9 10">
    <name type="scientific">Halopenitus persicus</name>
    <dbReference type="NCBI Taxonomy" id="1048396"/>
    <lineage>
        <taxon>Archaea</taxon>
        <taxon>Methanobacteriati</taxon>
        <taxon>Methanobacteriota</taxon>
        <taxon>Stenosarchaea group</taxon>
        <taxon>Halobacteria</taxon>
        <taxon>Halobacteriales</taxon>
        <taxon>Haloferacaceae</taxon>
        <taxon>Halopenitus</taxon>
    </lineage>
</organism>
<feature type="transmembrane region" description="Helical" evidence="7">
    <location>
        <begin position="411"/>
        <end position="429"/>
    </location>
</feature>
<reference evidence="10" key="1">
    <citation type="submission" date="2016-10" db="EMBL/GenBank/DDBJ databases">
        <authorList>
            <person name="Varghese N."/>
            <person name="Submissions S."/>
        </authorList>
    </citation>
    <scope>NUCLEOTIDE SEQUENCE [LARGE SCALE GENOMIC DNA]</scope>
    <source>
        <strain evidence="10">DC30,IBRC 10041,KCTC 4046</strain>
    </source>
</reference>
<feature type="transmembrane region" description="Helical" evidence="7">
    <location>
        <begin position="255"/>
        <end position="273"/>
    </location>
</feature>
<evidence type="ECO:0000313" key="10">
    <source>
        <dbReference type="Proteomes" id="UP000199079"/>
    </source>
</evidence>
<protein>
    <submittedName>
        <fullName evidence="9">C4-dicarboxylate transporter, DctM subunit</fullName>
    </submittedName>
</protein>
<evidence type="ECO:0000256" key="5">
    <source>
        <dbReference type="ARBA" id="ARBA00022989"/>
    </source>
</evidence>
<dbReference type="PIRSF" id="PIRSF006066">
    <property type="entry name" value="HI0050"/>
    <property type="match status" value="1"/>
</dbReference>
<dbReference type="GO" id="GO:0005886">
    <property type="term" value="C:plasma membrane"/>
    <property type="evidence" value="ECO:0007669"/>
    <property type="project" value="UniProtKB-SubCell"/>
</dbReference>
<feature type="transmembrane region" description="Helical" evidence="7">
    <location>
        <begin position="355"/>
        <end position="383"/>
    </location>
</feature>
<evidence type="ECO:0000256" key="6">
    <source>
        <dbReference type="ARBA" id="ARBA00023136"/>
    </source>
</evidence>
<dbReference type="PANTHER" id="PTHR33362:SF5">
    <property type="entry name" value="C4-DICARBOXYLATE TRAP TRANSPORTER LARGE PERMEASE PROTEIN DCTM"/>
    <property type="match status" value="1"/>
</dbReference>
<keyword evidence="5 7" id="KW-1133">Transmembrane helix</keyword>
<feature type="transmembrane region" description="Helical" evidence="7">
    <location>
        <begin position="228"/>
        <end position="249"/>
    </location>
</feature>
<feature type="transmembrane region" description="Helical" evidence="7">
    <location>
        <begin position="285"/>
        <end position="306"/>
    </location>
</feature>
<evidence type="ECO:0000313" key="9">
    <source>
        <dbReference type="EMBL" id="SDY44239.1"/>
    </source>
</evidence>
<keyword evidence="10" id="KW-1185">Reference proteome</keyword>
<evidence type="ECO:0000256" key="1">
    <source>
        <dbReference type="ARBA" id="ARBA00004429"/>
    </source>
</evidence>
<feature type="transmembrane region" description="Helical" evidence="7">
    <location>
        <begin position="318"/>
        <end position="343"/>
    </location>
</feature>
<dbReference type="GeneID" id="43837579"/>
<comment type="subcellular location">
    <subcellularLocation>
        <location evidence="1">Cell inner membrane</location>
        <topology evidence="1">Multi-pass membrane protein</topology>
    </subcellularLocation>
</comment>
<keyword evidence="4 7" id="KW-0812">Transmembrane</keyword>
<dbReference type="RefSeq" id="WP_039401476.1">
    <property type="nucleotide sequence ID" value="NZ_FNPC01000005.1"/>
</dbReference>